<gene>
    <name evidence="1" type="ORF">BX591_15113</name>
</gene>
<accession>A0A329BA84</accession>
<dbReference type="RefSeq" id="WP_146749855.1">
    <property type="nucleotide sequence ID" value="NZ_CADFFP010000048.1"/>
</dbReference>
<dbReference type="OrthoDB" id="9181812at2"/>
<dbReference type="Proteomes" id="UP000248918">
    <property type="component" value="Unassembled WGS sequence"/>
</dbReference>
<sequence>MVNPYLAGLELVKQHSGTSGQGALAKCILSLYNSNHPYSIGEVLGPLDAHYTSVVLAMVNEYARNGETEELRQAGSWVYENFPNLIELSRAMGEARSVLRRKWDEDREAERRRLYPDD</sequence>
<organism evidence="1 2">
    <name type="scientific">Paraburkholderia bryophila</name>
    <dbReference type="NCBI Taxonomy" id="420952"/>
    <lineage>
        <taxon>Bacteria</taxon>
        <taxon>Pseudomonadati</taxon>
        <taxon>Pseudomonadota</taxon>
        <taxon>Betaproteobacteria</taxon>
        <taxon>Burkholderiales</taxon>
        <taxon>Burkholderiaceae</taxon>
        <taxon>Paraburkholderia</taxon>
    </lineage>
</organism>
<dbReference type="EMBL" id="QLTK01000051">
    <property type="protein sequence ID" value="RAS16056.1"/>
    <property type="molecule type" value="Genomic_DNA"/>
</dbReference>
<dbReference type="AlphaFoldDB" id="A0A329BA84"/>
<evidence type="ECO:0000313" key="1">
    <source>
        <dbReference type="EMBL" id="RAS16056.1"/>
    </source>
</evidence>
<evidence type="ECO:0000313" key="2">
    <source>
        <dbReference type="Proteomes" id="UP000248918"/>
    </source>
</evidence>
<proteinExistence type="predicted"/>
<reference evidence="1 2" key="1">
    <citation type="submission" date="2018-06" db="EMBL/GenBank/DDBJ databases">
        <title>Genomic Encyclopedia of Type Strains, Phase III (KMG-III): the genomes of soil and plant-associated and newly described type strains.</title>
        <authorList>
            <person name="Whitman W."/>
        </authorList>
    </citation>
    <scope>NUCLEOTIDE SEQUENCE [LARGE SCALE GENOMIC DNA]</scope>
    <source>
        <strain evidence="1 2">LMG 23644</strain>
    </source>
</reference>
<protein>
    <submittedName>
        <fullName evidence="1">Uncharacterized protein</fullName>
    </submittedName>
</protein>
<comment type="caution">
    <text evidence="1">The sequence shown here is derived from an EMBL/GenBank/DDBJ whole genome shotgun (WGS) entry which is preliminary data.</text>
</comment>
<name>A0A329BA84_9BURK</name>